<dbReference type="PANTHER" id="PTHR32039">
    <property type="entry name" value="MAGNESIUM-CHELATASE SUBUNIT CHLI"/>
    <property type="match status" value="1"/>
</dbReference>
<dbReference type="InterPro" id="IPR045006">
    <property type="entry name" value="CHLI-like"/>
</dbReference>
<dbReference type="InterPro" id="IPR000523">
    <property type="entry name" value="Mg_chelatse_chII-like_cat_dom"/>
</dbReference>
<gene>
    <name evidence="1" type="primary">comM_1</name>
    <name evidence="1" type="ORF">CB4_01758</name>
</gene>
<name>A0A0U5B012_9BACL</name>
<sequence>MFASVKSAVVYGVEGKCIEVEADITNGLPHFDISGLAASSVREARERVKAAIKNSGFTFPLQRITVNLAPADMRKAGSMLDCAIAVAILLASGQIEVRNRLADWLFVGELSLEGRLRSVPGLLPMLLDARKQNGSGAVVPLETGEEVGRVRLPLLRAATLRECVDLFACPDEELAQISKLDSLRVGQMESQISHLCFSEVRGQRHVKRAMEVAAAGRHHLCMVGPPGTGKTMMAYRFPTILPLLDEEEELEVDAIYSACGLLEERFKQRGQPPFRAPHTSITPAGIAGGGTWPKPGEMSLAHLGVLFLDEWAEFSRPVLESMRQPLEDGKIVLIRSGRKLTLPSRFLLLSAFNPCPCG</sequence>
<dbReference type="InterPro" id="IPR004482">
    <property type="entry name" value="Mg_chelat-rel"/>
</dbReference>
<dbReference type="KEGG" id="asoc:CB4_01758"/>
<dbReference type="NCBIfam" id="TIGR00368">
    <property type="entry name" value="YifB family Mg chelatase-like AAA ATPase"/>
    <property type="match status" value="1"/>
</dbReference>
<accession>A0A0U5B012</accession>
<dbReference type="Gene3D" id="3.40.50.300">
    <property type="entry name" value="P-loop containing nucleotide triphosphate hydrolases"/>
    <property type="match status" value="1"/>
</dbReference>
<dbReference type="InterPro" id="IPR020568">
    <property type="entry name" value="Ribosomal_Su5_D2-typ_SF"/>
</dbReference>
<evidence type="ECO:0000313" key="2">
    <source>
        <dbReference type="Proteomes" id="UP000217696"/>
    </source>
</evidence>
<proteinExistence type="predicted"/>
<protein>
    <submittedName>
        <fullName evidence="1">Competence protein ComM</fullName>
    </submittedName>
</protein>
<dbReference type="InterPro" id="IPR014721">
    <property type="entry name" value="Ribsml_uS5_D2-typ_fold_subgr"/>
</dbReference>
<dbReference type="SUPFAM" id="SSF52540">
    <property type="entry name" value="P-loop containing nucleoside triphosphate hydrolases"/>
    <property type="match status" value="1"/>
</dbReference>
<dbReference type="AlphaFoldDB" id="A0A0U5B012"/>
<dbReference type="EMBL" id="AP017312">
    <property type="protein sequence ID" value="BAU27584.1"/>
    <property type="molecule type" value="Genomic_DNA"/>
</dbReference>
<dbReference type="Pfam" id="PF01078">
    <property type="entry name" value="Mg_chelatase"/>
    <property type="match status" value="1"/>
</dbReference>
<dbReference type="GO" id="GO:0005524">
    <property type="term" value="F:ATP binding"/>
    <property type="evidence" value="ECO:0007669"/>
    <property type="project" value="InterPro"/>
</dbReference>
<dbReference type="PANTHER" id="PTHR32039:SF7">
    <property type="entry name" value="COMPETENCE PROTEIN COMM"/>
    <property type="match status" value="1"/>
</dbReference>
<evidence type="ECO:0000313" key="1">
    <source>
        <dbReference type="EMBL" id="BAU27584.1"/>
    </source>
</evidence>
<keyword evidence="2" id="KW-1185">Reference proteome</keyword>
<dbReference type="Pfam" id="PF13541">
    <property type="entry name" value="ChlI"/>
    <property type="match status" value="1"/>
</dbReference>
<dbReference type="Proteomes" id="UP000217696">
    <property type="component" value="Chromosome"/>
</dbReference>
<dbReference type="RefSeq" id="WP_157737883.1">
    <property type="nucleotide sequence ID" value="NZ_AP017312.1"/>
</dbReference>
<reference evidence="1 2" key="1">
    <citation type="submission" date="2015-12" db="EMBL/GenBank/DDBJ databases">
        <title>Genome sequence of Aneurinibacillus soli.</title>
        <authorList>
            <person name="Lee J.S."/>
            <person name="Lee K.C."/>
            <person name="Kim K.K."/>
            <person name="Lee B.W."/>
        </authorList>
    </citation>
    <scope>NUCLEOTIDE SEQUENCE [LARGE SCALE GENOMIC DNA]</scope>
    <source>
        <strain evidence="1 2">CB4</strain>
    </source>
</reference>
<dbReference type="Gene3D" id="3.30.230.10">
    <property type="match status" value="1"/>
</dbReference>
<dbReference type="InterPro" id="IPR027417">
    <property type="entry name" value="P-loop_NTPase"/>
</dbReference>
<dbReference type="SUPFAM" id="SSF54211">
    <property type="entry name" value="Ribosomal protein S5 domain 2-like"/>
    <property type="match status" value="1"/>
</dbReference>
<organism evidence="1 2">
    <name type="scientific">Aneurinibacillus soli</name>
    <dbReference type="NCBI Taxonomy" id="1500254"/>
    <lineage>
        <taxon>Bacteria</taxon>
        <taxon>Bacillati</taxon>
        <taxon>Bacillota</taxon>
        <taxon>Bacilli</taxon>
        <taxon>Bacillales</taxon>
        <taxon>Paenibacillaceae</taxon>
        <taxon>Aneurinibacillus group</taxon>
        <taxon>Aneurinibacillus</taxon>
    </lineage>
</organism>